<name>A0A0C1Q831_9GAMM</name>
<accession>A0A0C1Q831</accession>
<keyword evidence="1" id="KW-0472">Membrane</keyword>
<feature type="transmembrane region" description="Helical" evidence="1">
    <location>
        <begin position="6"/>
        <end position="39"/>
    </location>
</feature>
<dbReference type="RefSeq" id="WP_039610223.1">
    <property type="nucleotide sequence ID" value="NZ_JWIC01000007.1"/>
</dbReference>
<dbReference type="EMBL" id="JWIC01000007">
    <property type="protein sequence ID" value="KID55645.1"/>
    <property type="molecule type" value="Genomic_DNA"/>
</dbReference>
<keyword evidence="1" id="KW-0812">Transmembrane</keyword>
<proteinExistence type="predicted"/>
<reference evidence="2 4" key="1">
    <citation type="submission" date="2014-12" db="EMBL/GenBank/DDBJ databases">
        <title>Draft Genome Sequence of Pseudoalteromonas luteoviolacea HI1.</title>
        <authorList>
            <person name="Asahina A.Y."/>
            <person name="Hadfield M.G."/>
        </authorList>
    </citation>
    <scope>NUCLEOTIDE SEQUENCE [LARGE SCALE GENOMIC DNA]</scope>
    <source>
        <strain evidence="2 4">HI1</strain>
    </source>
</reference>
<keyword evidence="1" id="KW-1133">Transmembrane helix</keyword>
<evidence type="ECO:0000313" key="2">
    <source>
        <dbReference type="EMBL" id="KID55645.1"/>
    </source>
</evidence>
<evidence type="ECO:0000313" key="3">
    <source>
        <dbReference type="EMBL" id="KID56366.1"/>
    </source>
</evidence>
<dbReference type="AlphaFoldDB" id="A0A0C1Q831"/>
<dbReference type="EMBL" id="JWIC01000007">
    <property type="protein sequence ID" value="KID56366.1"/>
    <property type="molecule type" value="Genomic_DNA"/>
</dbReference>
<gene>
    <name evidence="2" type="ORF">JF50_14665</name>
    <name evidence="3" type="ORF">JF50_19275</name>
</gene>
<dbReference type="OrthoDB" id="6314306at2"/>
<feature type="transmembrane region" description="Helical" evidence="1">
    <location>
        <begin position="170"/>
        <end position="190"/>
    </location>
</feature>
<dbReference type="Proteomes" id="UP000031327">
    <property type="component" value="Unassembled WGS sequence"/>
</dbReference>
<protein>
    <submittedName>
        <fullName evidence="2">Uncharacterized protein</fullName>
    </submittedName>
</protein>
<feature type="transmembrane region" description="Helical" evidence="1">
    <location>
        <begin position="122"/>
        <end position="138"/>
    </location>
</feature>
<evidence type="ECO:0000256" key="1">
    <source>
        <dbReference type="SAM" id="Phobius"/>
    </source>
</evidence>
<evidence type="ECO:0000313" key="4">
    <source>
        <dbReference type="Proteomes" id="UP000031327"/>
    </source>
</evidence>
<feature type="transmembrane region" description="Helical" evidence="1">
    <location>
        <begin position="85"/>
        <end position="101"/>
    </location>
</feature>
<sequence length="201" mass="23595">MKPFTKLLLIFIAVGFAIYSMNMPIYEGSIFIVCLAFAFYKTTHLPKMNIFILYLIVFTLIEIITIAALDNFVYGKYTGFTENTWYFSSSLILNLCICLYCRRSAVYFLREEPKLFDMANSLFYVFMLYLFVDLYALGENFIRNLDRLGFPEEEVRHLWEVTHMYYNLEIYNSILLSLAGICLFASVYAHRSEEALSVEKE</sequence>
<organism evidence="2 4">
    <name type="scientific">Pseudoalteromonas luteoviolacea</name>
    <dbReference type="NCBI Taxonomy" id="43657"/>
    <lineage>
        <taxon>Bacteria</taxon>
        <taxon>Pseudomonadati</taxon>
        <taxon>Pseudomonadota</taxon>
        <taxon>Gammaproteobacteria</taxon>
        <taxon>Alteromonadales</taxon>
        <taxon>Pseudoalteromonadaceae</taxon>
        <taxon>Pseudoalteromonas</taxon>
    </lineage>
</organism>
<feature type="transmembrane region" description="Helical" evidence="1">
    <location>
        <begin position="51"/>
        <end position="73"/>
    </location>
</feature>
<comment type="caution">
    <text evidence="2">The sequence shown here is derived from an EMBL/GenBank/DDBJ whole genome shotgun (WGS) entry which is preliminary data.</text>
</comment>